<dbReference type="Gene3D" id="3.10.129.10">
    <property type="entry name" value="Hotdog Thioesterase"/>
    <property type="match status" value="1"/>
</dbReference>
<evidence type="ECO:0000313" key="5">
    <source>
        <dbReference type="Proteomes" id="UP000664761"/>
    </source>
</evidence>
<dbReference type="InterPro" id="IPR006683">
    <property type="entry name" value="Thioestr_dom"/>
</dbReference>
<comment type="similarity">
    <text evidence="1">Belongs to the thioesterase PaaI family.</text>
</comment>
<organism evidence="4 5">
    <name type="scientific">Sneathiella sedimenti</name>
    <dbReference type="NCBI Taxonomy" id="2816034"/>
    <lineage>
        <taxon>Bacteria</taxon>
        <taxon>Pseudomonadati</taxon>
        <taxon>Pseudomonadota</taxon>
        <taxon>Alphaproteobacteria</taxon>
        <taxon>Sneathiellales</taxon>
        <taxon>Sneathiellaceae</taxon>
        <taxon>Sneathiella</taxon>
    </lineage>
</organism>
<evidence type="ECO:0000256" key="1">
    <source>
        <dbReference type="ARBA" id="ARBA00008324"/>
    </source>
</evidence>
<dbReference type="PANTHER" id="PTHR21660">
    <property type="entry name" value="THIOESTERASE SUPERFAMILY MEMBER-RELATED"/>
    <property type="match status" value="1"/>
</dbReference>
<reference evidence="4 5" key="1">
    <citation type="submission" date="2021-03" db="EMBL/GenBank/DDBJ databases">
        <title>Sneathiella sp. CAU 1612 isolated from Kang Won-do.</title>
        <authorList>
            <person name="Kim W."/>
        </authorList>
    </citation>
    <scope>NUCLEOTIDE SEQUENCE [LARGE SCALE GENOMIC DNA]</scope>
    <source>
        <strain evidence="4 5">CAU 1612</strain>
    </source>
</reference>
<accession>A0ABS3F7V3</accession>
<dbReference type="Pfam" id="PF03061">
    <property type="entry name" value="4HBT"/>
    <property type="match status" value="1"/>
</dbReference>
<dbReference type="EMBL" id="JAFLNC010000004">
    <property type="protein sequence ID" value="MBO0334449.1"/>
    <property type="molecule type" value="Genomic_DNA"/>
</dbReference>
<comment type="caution">
    <text evidence="4">The sequence shown here is derived from an EMBL/GenBank/DDBJ whole genome shotgun (WGS) entry which is preliminary data.</text>
</comment>
<gene>
    <name evidence="4" type="ORF">J0X12_12535</name>
</gene>
<dbReference type="Proteomes" id="UP000664761">
    <property type="component" value="Unassembled WGS sequence"/>
</dbReference>
<evidence type="ECO:0000256" key="2">
    <source>
        <dbReference type="ARBA" id="ARBA00022801"/>
    </source>
</evidence>
<feature type="domain" description="Thioesterase" evidence="3">
    <location>
        <begin position="49"/>
        <end position="122"/>
    </location>
</feature>
<dbReference type="InterPro" id="IPR039298">
    <property type="entry name" value="ACOT13"/>
</dbReference>
<evidence type="ECO:0000259" key="3">
    <source>
        <dbReference type="Pfam" id="PF03061"/>
    </source>
</evidence>
<dbReference type="InterPro" id="IPR003736">
    <property type="entry name" value="PAAI_dom"/>
</dbReference>
<dbReference type="CDD" id="cd03443">
    <property type="entry name" value="PaaI_thioesterase"/>
    <property type="match status" value="1"/>
</dbReference>
<proteinExistence type="inferred from homology"/>
<keyword evidence="5" id="KW-1185">Reference proteome</keyword>
<dbReference type="InterPro" id="IPR029069">
    <property type="entry name" value="HotDog_dom_sf"/>
</dbReference>
<evidence type="ECO:0000313" key="4">
    <source>
        <dbReference type="EMBL" id="MBO0334449.1"/>
    </source>
</evidence>
<dbReference type="PANTHER" id="PTHR21660:SF1">
    <property type="entry name" value="ACYL-COENZYME A THIOESTERASE 13"/>
    <property type="match status" value="1"/>
</dbReference>
<name>A0ABS3F7V3_9PROT</name>
<protein>
    <submittedName>
        <fullName evidence="4">PaaI family thioesterase</fullName>
    </submittedName>
</protein>
<sequence>MPVMTAEMLEAFNREQFPQVDHLGLKVDHVDDHSIIVRMTTTERHLRPGGTVSGPTMMELADAAMYLLLLAQIGPVALAVTTSLNINFLRKPEPGEMIAKGRILKLGKTLATGEFSLFAGDPDAPVAHVTATYAIPPKR</sequence>
<dbReference type="SUPFAM" id="SSF54637">
    <property type="entry name" value="Thioesterase/thiol ester dehydrase-isomerase"/>
    <property type="match status" value="1"/>
</dbReference>
<dbReference type="NCBIfam" id="TIGR00369">
    <property type="entry name" value="unchar_dom_1"/>
    <property type="match status" value="1"/>
</dbReference>
<keyword evidence="2" id="KW-0378">Hydrolase</keyword>